<dbReference type="GO" id="GO:0016787">
    <property type="term" value="F:hydrolase activity"/>
    <property type="evidence" value="ECO:0007669"/>
    <property type="project" value="UniProtKB-KW"/>
</dbReference>
<reference evidence="2 3" key="1">
    <citation type="submission" date="2019-10" db="EMBL/GenBank/DDBJ databases">
        <title>Corynebacterium sp novel species isolated from the respiratory tract of Marmot.</title>
        <authorList>
            <person name="Zhang G."/>
        </authorList>
    </citation>
    <scope>NUCLEOTIDE SEQUENCE [LARGE SCALE GENOMIC DNA]</scope>
    <source>
        <strain evidence="2 3">336</strain>
    </source>
</reference>
<accession>A0ABQ6VC65</accession>
<dbReference type="Proteomes" id="UP000436181">
    <property type="component" value="Unassembled WGS sequence"/>
</dbReference>
<evidence type="ECO:0000259" key="1">
    <source>
        <dbReference type="Pfam" id="PF12146"/>
    </source>
</evidence>
<keyword evidence="3" id="KW-1185">Reference proteome</keyword>
<dbReference type="SUPFAM" id="SSF53474">
    <property type="entry name" value="alpha/beta-Hydrolases"/>
    <property type="match status" value="1"/>
</dbReference>
<dbReference type="Gene3D" id="3.40.50.1820">
    <property type="entry name" value="alpha/beta hydrolase"/>
    <property type="match status" value="1"/>
</dbReference>
<name>A0ABQ6VC65_9CORY</name>
<dbReference type="InterPro" id="IPR022742">
    <property type="entry name" value="Hydrolase_4"/>
</dbReference>
<dbReference type="PIRSF" id="PIRSF037442">
    <property type="entry name" value="UCP037442_abhydr"/>
    <property type="match status" value="1"/>
</dbReference>
<dbReference type="InterPro" id="IPR017208">
    <property type="entry name" value="UCP037442_abhydr"/>
</dbReference>
<organism evidence="2 3">
    <name type="scientific">Corynebacterium zhongnanshanii</name>
    <dbReference type="NCBI Taxonomy" id="2768834"/>
    <lineage>
        <taxon>Bacteria</taxon>
        <taxon>Bacillati</taxon>
        <taxon>Actinomycetota</taxon>
        <taxon>Actinomycetes</taxon>
        <taxon>Mycobacteriales</taxon>
        <taxon>Corynebacteriaceae</taxon>
        <taxon>Corynebacterium</taxon>
    </lineage>
</organism>
<dbReference type="EMBL" id="WBZJ01000004">
    <property type="protein sequence ID" value="KAB3519288.1"/>
    <property type="molecule type" value="Genomic_DNA"/>
</dbReference>
<evidence type="ECO:0000313" key="3">
    <source>
        <dbReference type="Proteomes" id="UP000436181"/>
    </source>
</evidence>
<gene>
    <name evidence="2" type="ORF">F8377_09285</name>
</gene>
<proteinExistence type="predicted"/>
<dbReference type="Pfam" id="PF12146">
    <property type="entry name" value="Hydrolase_4"/>
    <property type="match status" value="1"/>
</dbReference>
<dbReference type="InterPro" id="IPR029058">
    <property type="entry name" value="AB_hydrolase_fold"/>
</dbReference>
<protein>
    <submittedName>
        <fullName evidence="2">Alpha/beta fold hydrolase</fullName>
    </submittedName>
</protein>
<evidence type="ECO:0000313" key="2">
    <source>
        <dbReference type="EMBL" id="KAB3519288.1"/>
    </source>
</evidence>
<feature type="domain" description="Serine aminopeptidase S33" evidence="1">
    <location>
        <begin position="27"/>
        <end position="142"/>
    </location>
</feature>
<sequence length="285" mass="31855">MWDESTSTLRLFSPLNQKSSASTDENSRPLVVIWPGWGVGARYYDPIARELASRGFPVVTGELHGQGSSTAEASKKHRFGYHHMASGDFPDTIRAAKKHFNLPEDHPTYLLCHSMGGQVASLFLAREEATTLGVRGMMGVGAGSPHWRGFEGKAAARLRWGTSWMWLMVKIFGYQPAGRLDLAGYGRQSGAHFSEWHRYVHTNRLHKLEDQDLDYEAAKLGISVPVLLTRFSNDADCTLESCRNLAKSLPSGVVEVEELPETLGHNRWAREPQRISDRFEAFVRG</sequence>
<keyword evidence="2" id="KW-0378">Hydrolase</keyword>
<comment type="caution">
    <text evidence="2">The sequence shown here is derived from an EMBL/GenBank/DDBJ whole genome shotgun (WGS) entry which is preliminary data.</text>
</comment>